<dbReference type="Pfam" id="PF07679">
    <property type="entry name" value="I-set"/>
    <property type="match status" value="2"/>
</dbReference>
<dbReference type="SMART" id="SM00408">
    <property type="entry name" value="IGc2"/>
    <property type="match status" value="1"/>
</dbReference>
<dbReference type="AlphaFoldDB" id="A0A0B1SLP8"/>
<evidence type="ECO:0000313" key="3">
    <source>
        <dbReference type="Proteomes" id="UP000053660"/>
    </source>
</evidence>
<dbReference type="InterPro" id="IPR003598">
    <property type="entry name" value="Ig_sub2"/>
</dbReference>
<keyword evidence="3" id="KW-1185">Reference proteome</keyword>
<evidence type="ECO:0000313" key="2">
    <source>
        <dbReference type="EMBL" id="KHJ86233.1"/>
    </source>
</evidence>
<protein>
    <submittedName>
        <fullName evidence="2">Immunoglobulin I-set domain protein</fullName>
    </submittedName>
</protein>
<dbReference type="OrthoDB" id="2152335at2759"/>
<dbReference type="Gene3D" id="2.60.40.10">
    <property type="entry name" value="Immunoglobulins"/>
    <property type="match status" value="2"/>
</dbReference>
<dbReference type="InterPro" id="IPR013098">
    <property type="entry name" value="Ig_I-set"/>
</dbReference>
<dbReference type="EMBL" id="KN561124">
    <property type="protein sequence ID" value="KHJ86233.1"/>
    <property type="molecule type" value="Genomic_DNA"/>
</dbReference>
<dbReference type="PANTHER" id="PTHR47633:SF7">
    <property type="entry name" value="TITIN HOMOLOG"/>
    <property type="match status" value="1"/>
</dbReference>
<dbReference type="Proteomes" id="UP000053660">
    <property type="component" value="Unassembled WGS sequence"/>
</dbReference>
<dbReference type="SUPFAM" id="SSF48726">
    <property type="entry name" value="Immunoglobulin"/>
    <property type="match status" value="2"/>
</dbReference>
<dbReference type="PANTHER" id="PTHR47633">
    <property type="entry name" value="IMMUNOGLOBULIN"/>
    <property type="match status" value="1"/>
</dbReference>
<accession>A0A0B1SLP8</accession>
<dbReference type="InterPro" id="IPR013783">
    <property type="entry name" value="Ig-like_fold"/>
</dbReference>
<dbReference type="InterPro" id="IPR036179">
    <property type="entry name" value="Ig-like_dom_sf"/>
</dbReference>
<reference evidence="2 3" key="1">
    <citation type="submission" date="2014-03" db="EMBL/GenBank/DDBJ databases">
        <title>Draft genome of the hookworm Oesophagostomum dentatum.</title>
        <authorList>
            <person name="Mitreva M."/>
        </authorList>
    </citation>
    <scope>NUCLEOTIDE SEQUENCE [LARGE SCALE GENOMIC DNA]</scope>
    <source>
        <strain evidence="2 3">OD-Hann</strain>
    </source>
</reference>
<evidence type="ECO:0000259" key="1">
    <source>
        <dbReference type="PROSITE" id="PS50835"/>
    </source>
</evidence>
<dbReference type="GO" id="GO:0004672">
    <property type="term" value="F:protein kinase activity"/>
    <property type="evidence" value="ECO:0007669"/>
    <property type="project" value="TreeGrafter"/>
</dbReference>
<feature type="domain" description="Ig-like" evidence="1">
    <location>
        <begin position="54"/>
        <end position="144"/>
    </location>
</feature>
<dbReference type="PROSITE" id="PS50835">
    <property type="entry name" value="IG_LIKE"/>
    <property type="match status" value="1"/>
</dbReference>
<name>A0A0B1SLP8_OESDE</name>
<sequence length="159" mass="17080">MLLNEGNEFTLRVSDLVRADAGKYSLTAVNVAGQATANIELAVAEPTSSSTMGPRFTHTPVSVQSRLGQRVELLARFAGQPAPVCRWFKGDVQLEDGVGGYSIADGADSSTLSILYLENEHVGEYLCTVRNPYGEDLATAMIMTEGSSIALPLRRSSRK</sequence>
<gene>
    <name evidence="2" type="ORF">OESDEN_14023</name>
</gene>
<organism evidence="2 3">
    <name type="scientific">Oesophagostomum dentatum</name>
    <name type="common">Nodular worm</name>
    <dbReference type="NCBI Taxonomy" id="61180"/>
    <lineage>
        <taxon>Eukaryota</taxon>
        <taxon>Metazoa</taxon>
        <taxon>Ecdysozoa</taxon>
        <taxon>Nematoda</taxon>
        <taxon>Chromadorea</taxon>
        <taxon>Rhabditida</taxon>
        <taxon>Rhabditina</taxon>
        <taxon>Rhabditomorpha</taxon>
        <taxon>Strongyloidea</taxon>
        <taxon>Strongylidae</taxon>
        <taxon>Oesophagostomum</taxon>
    </lineage>
</organism>
<proteinExistence type="predicted"/>
<dbReference type="InterPro" id="IPR007110">
    <property type="entry name" value="Ig-like_dom"/>
</dbReference>